<dbReference type="Pfam" id="PF13189">
    <property type="entry name" value="Cytidylate_kin2"/>
    <property type="match status" value="1"/>
</dbReference>
<comment type="caution">
    <text evidence="1">The sequence shown here is derived from an EMBL/GenBank/DDBJ whole genome shotgun (WGS) entry which is preliminary data.</text>
</comment>
<dbReference type="Gene3D" id="3.40.50.300">
    <property type="entry name" value="P-loop containing nucleotide triphosphate hydrolases"/>
    <property type="match status" value="1"/>
</dbReference>
<dbReference type="EMBL" id="BPTT01000001">
    <property type="protein sequence ID" value="GJG33003.1"/>
    <property type="molecule type" value="Genomic_DNA"/>
</dbReference>
<reference evidence="1" key="1">
    <citation type="submission" date="2021-08" db="EMBL/GenBank/DDBJ databases">
        <title>Prevotella lacticifex sp. nov., isolated from rumen of cow.</title>
        <authorList>
            <person name="Shinkai T."/>
            <person name="Ikeyama N."/>
            <person name="Kumagai M."/>
            <person name="Ohmori H."/>
            <person name="Sakamoto M."/>
            <person name="Ohkuma M."/>
            <person name="Mitsumori M."/>
        </authorList>
    </citation>
    <scope>NUCLEOTIDE SEQUENCE</scope>
    <source>
        <strain evidence="1">JCM 8259</strain>
    </source>
</reference>
<dbReference type="SUPFAM" id="SSF52540">
    <property type="entry name" value="P-loop containing nucleoside triphosphate hydrolases"/>
    <property type="match status" value="1"/>
</dbReference>
<proteinExistence type="predicted"/>
<organism evidence="1 2">
    <name type="scientific">Xylanibacter ruminicola</name>
    <name type="common">Prevotella ruminicola</name>
    <dbReference type="NCBI Taxonomy" id="839"/>
    <lineage>
        <taxon>Bacteria</taxon>
        <taxon>Pseudomonadati</taxon>
        <taxon>Bacteroidota</taxon>
        <taxon>Bacteroidia</taxon>
        <taxon>Bacteroidales</taxon>
        <taxon>Prevotellaceae</taxon>
        <taxon>Xylanibacter</taxon>
    </lineage>
</organism>
<sequence length="220" mass="25334">MSQLLKITNMNKNEKFVITINREVGSGGRTVGRKLAEKLGVKYCDKSVINGLTQRFGLSVEKIEEIKAQKKTWWNEITTYYNTLVNSASLPMEAEVKLDNASLFETEKRILLELAEQTSCVVAGRTGFMVFRDHPNRINVFIQASTAHRIQRIMRRQNVNEQEARNIIAQLDASRETYIKKFEDTSRYDTRNYQLVISMDGLTEDDAVDIILDYINRTSK</sequence>
<dbReference type="InterPro" id="IPR027417">
    <property type="entry name" value="P-loop_NTPase"/>
</dbReference>
<evidence type="ECO:0000313" key="1">
    <source>
        <dbReference type="EMBL" id="GJG33003.1"/>
    </source>
</evidence>
<gene>
    <name evidence="1" type="ORF">PRMUPPPA20_11120</name>
</gene>
<dbReference type="Proteomes" id="UP000887097">
    <property type="component" value="Unassembled WGS sequence"/>
</dbReference>
<evidence type="ECO:0000313" key="2">
    <source>
        <dbReference type="Proteomes" id="UP000887097"/>
    </source>
</evidence>
<protein>
    <recommendedName>
        <fullName evidence="3">Cytidylate kinase</fullName>
    </recommendedName>
</protein>
<dbReference type="AlphaFoldDB" id="A0AA37MFC8"/>
<evidence type="ECO:0008006" key="3">
    <source>
        <dbReference type="Google" id="ProtNLM"/>
    </source>
</evidence>
<name>A0AA37MFC8_XYLRU</name>
<accession>A0AA37MFC8</accession>